<accession>A0A8T1NE19</accession>
<keyword evidence="2" id="KW-1185">Reference proteome</keyword>
<reference evidence="1" key="1">
    <citation type="submission" date="2020-12" db="EMBL/GenBank/DDBJ databases">
        <title>WGS assembly of Carya illinoinensis cv. Pawnee.</title>
        <authorList>
            <person name="Platts A."/>
            <person name="Shu S."/>
            <person name="Wright S."/>
            <person name="Barry K."/>
            <person name="Edger P."/>
            <person name="Pires J.C."/>
            <person name="Schmutz J."/>
        </authorList>
    </citation>
    <scope>NUCLEOTIDE SEQUENCE</scope>
    <source>
        <tissue evidence="1">Leaf</tissue>
    </source>
</reference>
<gene>
    <name evidence="1" type="ORF">CIPAW_15G159500</name>
</gene>
<evidence type="ECO:0000313" key="2">
    <source>
        <dbReference type="Proteomes" id="UP000811609"/>
    </source>
</evidence>
<dbReference type="AlphaFoldDB" id="A0A8T1NE19"/>
<comment type="caution">
    <text evidence="1">The sequence shown here is derived from an EMBL/GenBank/DDBJ whole genome shotgun (WGS) entry which is preliminary data.</text>
</comment>
<name>A0A8T1NE19_CARIL</name>
<sequence>MPLSKTSKVDLRKQDEVPVDATLCKNNNIKAFCPVESPWMLRSLQKNVAAIGVALQALY</sequence>
<protein>
    <submittedName>
        <fullName evidence="1">Uncharacterized protein</fullName>
    </submittedName>
</protein>
<proteinExistence type="predicted"/>
<dbReference type="EMBL" id="CM031823">
    <property type="protein sequence ID" value="KAG6627868.1"/>
    <property type="molecule type" value="Genomic_DNA"/>
</dbReference>
<dbReference type="Proteomes" id="UP000811609">
    <property type="component" value="Chromosome 15"/>
</dbReference>
<evidence type="ECO:0000313" key="1">
    <source>
        <dbReference type="EMBL" id="KAG6627868.1"/>
    </source>
</evidence>
<organism evidence="1 2">
    <name type="scientific">Carya illinoinensis</name>
    <name type="common">Pecan</name>
    <dbReference type="NCBI Taxonomy" id="32201"/>
    <lineage>
        <taxon>Eukaryota</taxon>
        <taxon>Viridiplantae</taxon>
        <taxon>Streptophyta</taxon>
        <taxon>Embryophyta</taxon>
        <taxon>Tracheophyta</taxon>
        <taxon>Spermatophyta</taxon>
        <taxon>Magnoliopsida</taxon>
        <taxon>eudicotyledons</taxon>
        <taxon>Gunneridae</taxon>
        <taxon>Pentapetalae</taxon>
        <taxon>rosids</taxon>
        <taxon>fabids</taxon>
        <taxon>Fagales</taxon>
        <taxon>Juglandaceae</taxon>
        <taxon>Carya</taxon>
    </lineage>
</organism>